<dbReference type="Pfam" id="PF02321">
    <property type="entry name" value="OEP"/>
    <property type="match status" value="2"/>
</dbReference>
<keyword evidence="2" id="KW-0449">Lipoprotein</keyword>
<keyword evidence="2" id="KW-1134">Transmembrane beta strand</keyword>
<dbReference type="NCBIfam" id="TIGR01845">
    <property type="entry name" value="outer_NodT"/>
    <property type="match status" value="1"/>
</dbReference>
<dbReference type="Gene3D" id="2.20.200.10">
    <property type="entry name" value="Outer membrane efflux proteins (OEP)"/>
    <property type="match status" value="1"/>
</dbReference>
<evidence type="ECO:0000313" key="5">
    <source>
        <dbReference type="Proteomes" id="UP000605676"/>
    </source>
</evidence>
<dbReference type="PROSITE" id="PS51257">
    <property type="entry name" value="PROKAR_LIPOPROTEIN"/>
    <property type="match status" value="1"/>
</dbReference>
<keyword evidence="2" id="KW-0472">Membrane</keyword>
<name>A0ABS1HJT2_9BACT</name>
<dbReference type="PANTHER" id="PTHR30203">
    <property type="entry name" value="OUTER MEMBRANE CATION EFFLUX PROTEIN"/>
    <property type="match status" value="1"/>
</dbReference>
<sequence length="456" mass="50834">MKKILIIFILSSTVFTACKLGPDFQEPEYNAAKAYRFSGDEIRQVVNQQWWEVFDDPTLDSLISKALTNNQDVLIAAVRLEAARTNIGYTKADQLPSFKYGVGANGSGLSGNNQSGFHAYPELTWEIGFWGKYRRMNEAAQADYLATKYAAQTVEISLVSAIASTYYAILAFKDQLYIATNTLASRDSGLIIMRDKYEGGLISKMDMNQAQIQRDIAATVVPNYKRAIATNENTLSILLGQQPYDIITGTPFHEQSYILDIPEGIPSELIERRPDVQTQEAVLHSKTAKIGIAEALRWPSFNLTGMLGTASSDLTDFNTMGLTWSAGGNLLGPIFQFGKNKDRVTLAEKDAELAYLQYEQSALNAFREVEDALIKISSYKEELVAQESRTNAAVESEELAFIRYNEGSTTYLEVLEQQRQAFSAQLDILTNRLNLINSYILLYKALGGGWNTNENQ</sequence>
<keyword evidence="2" id="KW-0812">Transmembrane</keyword>
<reference evidence="4 5" key="1">
    <citation type="submission" date="2021-01" db="EMBL/GenBank/DDBJ databases">
        <title>Carboxyliciviraga sp.nov., isolated from coastal sediments.</title>
        <authorList>
            <person name="Lu D."/>
            <person name="Zhang T."/>
        </authorList>
    </citation>
    <scope>NUCLEOTIDE SEQUENCE [LARGE SCALE GENOMIC DNA]</scope>
    <source>
        <strain evidence="4 5">N1Y132</strain>
    </source>
</reference>
<dbReference type="RefSeq" id="WP_200465159.1">
    <property type="nucleotide sequence ID" value="NZ_JAENRR010000024.1"/>
</dbReference>
<comment type="similarity">
    <text evidence="1 2">Belongs to the outer membrane factor (OMF) (TC 1.B.17) family.</text>
</comment>
<comment type="caution">
    <text evidence="4">The sequence shown here is derived from an EMBL/GenBank/DDBJ whole genome shotgun (WGS) entry which is preliminary data.</text>
</comment>
<evidence type="ECO:0000256" key="1">
    <source>
        <dbReference type="ARBA" id="ARBA00007613"/>
    </source>
</evidence>
<evidence type="ECO:0000256" key="3">
    <source>
        <dbReference type="SAM" id="Coils"/>
    </source>
</evidence>
<dbReference type="Gene3D" id="1.20.1600.10">
    <property type="entry name" value="Outer membrane efflux proteins (OEP)"/>
    <property type="match status" value="1"/>
</dbReference>
<evidence type="ECO:0000256" key="2">
    <source>
        <dbReference type="RuleBase" id="RU362097"/>
    </source>
</evidence>
<dbReference type="InterPro" id="IPR010131">
    <property type="entry name" value="MdtP/NodT-like"/>
</dbReference>
<dbReference type="Proteomes" id="UP000605676">
    <property type="component" value="Unassembled WGS sequence"/>
</dbReference>
<feature type="coiled-coil region" evidence="3">
    <location>
        <begin position="369"/>
        <end position="432"/>
    </location>
</feature>
<keyword evidence="3" id="KW-0175">Coiled coil</keyword>
<protein>
    <submittedName>
        <fullName evidence="4">Efflux transporter outer membrane subunit</fullName>
    </submittedName>
</protein>
<keyword evidence="2" id="KW-0564">Palmitate</keyword>
<dbReference type="InterPro" id="IPR003423">
    <property type="entry name" value="OMP_efflux"/>
</dbReference>
<accession>A0ABS1HJT2</accession>
<comment type="subcellular location">
    <subcellularLocation>
        <location evidence="2">Cell membrane</location>
        <topology evidence="2">Lipid-anchor</topology>
    </subcellularLocation>
</comment>
<gene>
    <name evidence="4" type="ORF">JIV24_11350</name>
</gene>
<organism evidence="4 5">
    <name type="scientific">Carboxylicivirga marina</name>
    <dbReference type="NCBI Taxonomy" id="2800988"/>
    <lineage>
        <taxon>Bacteria</taxon>
        <taxon>Pseudomonadati</taxon>
        <taxon>Bacteroidota</taxon>
        <taxon>Bacteroidia</taxon>
        <taxon>Marinilabiliales</taxon>
        <taxon>Marinilabiliaceae</taxon>
        <taxon>Carboxylicivirga</taxon>
    </lineage>
</organism>
<dbReference type="EMBL" id="JAENRR010000024">
    <property type="protein sequence ID" value="MBK3517929.1"/>
    <property type="molecule type" value="Genomic_DNA"/>
</dbReference>
<dbReference type="SUPFAM" id="SSF56954">
    <property type="entry name" value="Outer membrane efflux proteins (OEP)"/>
    <property type="match status" value="1"/>
</dbReference>
<keyword evidence="5" id="KW-1185">Reference proteome</keyword>
<proteinExistence type="inferred from homology"/>
<evidence type="ECO:0000313" key="4">
    <source>
        <dbReference type="EMBL" id="MBK3517929.1"/>
    </source>
</evidence>